<feature type="compositionally biased region" description="Polar residues" evidence="1">
    <location>
        <begin position="2689"/>
        <end position="2722"/>
    </location>
</feature>
<feature type="compositionally biased region" description="Basic and acidic residues" evidence="1">
    <location>
        <begin position="569"/>
        <end position="603"/>
    </location>
</feature>
<feature type="region of interest" description="Disordered" evidence="1">
    <location>
        <begin position="809"/>
        <end position="843"/>
    </location>
</feature>
<feature type="compositionally biased region" description="Basic residues" evidence="1">
    <location>
        <begin position="206"/>
        <end position="218"/>
    </location>
</feature>
<feature type="compositionally biased region" description="Low complexity" evidence="1">
    <location>
        <begin position="136"/>
        <end position="148"/>
    </location>
</feature>
<feature type="compositionally biased region" description="Polar residues" evidence="1">
    <location>
        <begin position="667"/>
        <end position="681"/>
    </location>
</feature>
<keyword evidence="3" id="KW-1185">Reference proteome</keyword>
<feature type="compositionally biased region" description="Polar residues" evidence="1">
    <location>
        <begin position="3548"/>
        <end position="3558"/>
    </location>
</feature>
<accession>A0AAV9SB79</accession>
<feature type="compositionally biased region" description="Basic and acidic residues" evidence="1">
    <location>
        <begin position="4163"/>
        <end position="4175"/>
    </location>
</feature>
<feature type="region of interest" description="Disordered" evidence="1">
    <location>
        <begin position="1329"/>
        <end position="1358"/>
    </location>
</feature>
<proteinExistence type="predicted"/>
<dbReference type="InterPro" id="IPR012677">
    <property type="entry name" value="Nucleotide-bd_a/b_plait_sf"/>
</dbReference>
<protein>
    <recommendedName>
        <fullName evidence="4">Matrin-type domain-containing protein</fullName>
    </recommendedName>
</protein>
<feature type="compositionally biased region" description="Low complexity" evidence="1">
    <location>
        <begin position="3476"/>
        <end position="3489"/>
    </location>
</feature>
<feature type="compositionally biased region" description="Basic and acidic residues" evidence="1">
    <location>
        <begin position="996"/>
        <end position="1005"/>
    </location>
</feature>
<feature type="compositionally biased region" description="Polar residues" evidence="1">
    <location>
        <begin position="3564"/>
        <end position="3585"/>
    </location>
</feature>
<feature type="compositionally biased region" description="Polar residues" evidence="1">
    <location>
        <begin position="3847"/>
        <end position="3858"/>
    </location>
</feature>
<feature type="compositionally biased region" description="Low complexity" evidence="1">
    <location>
        <begin position="3382"/>
        <end position="3409"/>
    </location>
</feature>
<feature type="compositionally biased region" description="Basic residues" evidence="1">
    <location>
        <begin position="522"/>
        <end position="536"/>
    </location>
</feature>
<feature type="compositionally biased region" description="Polar residues" evidence="1">
    <location>
        <begin position="2773"/>
        <end position="2783"/>
    </location>
</feature>
<feature type="region of interest" description="Disordered" evidence="1">
    <location>
        <begin position="1687"/>
        <end position="1707"/>
    </location>
</feature>
<feature type="compositionally biased region" description="Basic and acidic residues" evidence="1">
    <location>
        <begin position="3797"/>
        <end position="3811"/>
    </location>
</feature>
<feature type="compositionally biased region" description="Basic and acidic residues" evidence="1">
    <location>
        <begin position="4196"/>
        <end position="4205"/>
    </location>
</feature>
<feature type="compositionally biased region" description="Basic residues" evidence="1">
    <location>
        <begin position="4249"/>
        <end position="4264"/>
    </location>
</feature>
<feature type="compositionally biased region" description="Basic and acidic residues" evidence="1">
    <location>
        <begin position="4129"/>
        <end position="4143"/>
    </location>
</feature>
<feature type="compositionally biased region" description="Low complexity" evidence="1">
    <location>
        <begin position="810"/>
        <end position="822"/>
    </location>
</feature>
<feature type="compositionally biased region" description="Basic and acidic residues" evidence="1">
    <location>
        <begin position="3861"/>
        <end position="3875"/>
    </location>
</feature>
<feature type="compositionally biased region" description="Polar residues" evidence="1">
    <location>
        <begin position="3497"/>
        <end position="3515"/>
    </location>
</feature>
<feature type="compositionally biased region" description="Basic and acidic residues" evidence="1">
    <location>
        <begin position="1175"/>
        <end position="1187"/>
    </location>
</feature>
<dbReference type="SMART" id="SM00384">
    <property type="entry name" value="AT_hook"/>
    <property type="match status" value="2"/>
</dbReference>
<feature type="compositionally biased region" description="Basic and acidic residues" evidence="1">
    <location>
        <begin position="4078"/>
        <end position="4093"/>
    </location>
</feature>
<feature type="compositionally biased region" description="Basic and acidic residues" evidence="1">
    <location>
        <begin position="650"/>
        <end position="666"/>
    </location>
</feature>
<feature type="compositionally biased region" description="Polar residues" evidence="1">
    <location>
        <begin position="624"/>
        <end position="647"/>
    </location>
</feature>
<feature type="compositionally biased region" description="Basic and acidic residues" evidence="1">
    <location>
        <begin position="1042"/>
        <end position="1061"/>
    </location>
</feature>
<feature type="region of interest" description="Disordered" evidence="1">
    <location>
        <begin position="2750"/>
        <end position="2800"/>
    </location>
</feature>
<feature type="region of interest" description="Disordered" evidence="1">
    <location>
        <begin position="977"/>
        <end position="1068"/>
    </location>
</feature>
<feature type="compositionally biased region" description="Basic and acidic residues" evidence="1">
    <location>
        <begin position="3586"/>
        <end position="3621"/>
    </location>
</feature>
<feature type="compositionally biased region" description="Basic and acidic residues" evidence="1">
    <location>
        <begin position="3825"/>
        <end position="3839"/>
    </location>
</feature>
<feature type="region of interest" description="Disordered" evidence="1">
    <location>
        <begin position="3696"/>
        <end position="3897"/>
    </location>
</feature>
<feature type="compositionally biased region" description="Polar residues" evidence="1">
    <location>
        <begin position="3457"/>
        <end position="3468"/>
    </location>
</feature>
<feature type="compositionally biased region" description="Basic and acidic residues" evidence="1">
    <location>
        <begin position="4006"/>
        <end position="4034"/>
    </location>
</feature>
<feature type="region of interest" description="Disordered" evidence="1">
    <location>
        <begin position="2610"/>
        <end position="2722"/>
    </location>
</feature>
<sequence length="4264" mass="476862">MHGTEPNGVMNISEHLHASPHDSHTLKTSFFCSCFMLSLVPPVLPTKAETGPSQDLPSLAMMHDYAAVMPRTFSHTCSLCKKECAKLKDWVFHQNTTLHHANCKRLRSRDASRSAKTLPPTSLYRHQTDKCDSHSHSCSSSPRGSSSEDIGDKSSSRSRSRSYSPRHHRSSRDGSKRSSSSSCSRSCHHSPRDEKHKSTSNVHLYTPHRSRSRHKRNRSSNSSSAHSGSPSHHWSRDKRNRSNSSSCQRRLQLCISRSRSRSCSPYYDRSALSCYQARSGSSEKQSSPKRMCKKSRNHEQQLSRGRSPERRLSPRSDRKQWSPKKSLERESFLRKTDDKRLSPIGIHIRQPSPRKIDNKRWSPMSGWKKQMSLKRTDDEQWSPKRSLERESSPRKTDGKQWSSKRSLERESSPRKTDDKQLSPIRIRICQSSPRMINDKRCSSMSGWKKEMSLRRPHDRQWSPKRSLERESSPRKTDDNELSPIRIHIRQLSPRKIDDQRWSPTTGWKKQMSSRRTDDKRRSPTRSHKRLHNKRCSPMRNHERQSSPRGTDGKSWSPMRVRVRQSSPKNTDDKWWSLARRTDERRWSPTRSRERQSSPRKNGDKGWSPTTKCEQQLPPKDANLKQWSPTKTYEQRSSPRNTDDTQWSLLRRTDEKLWSPMRSHEHQSSPGRTNDKQGSPARSSEYRRRPGDKPWLPDKSHRQQSFPGRDEEHFVPMQSDEEMSSLRRKRKRHTSLEELSSQKKKSCSIQMLTKRLLKKSAVQSTSRQSNIENVVNLVVPVLLSELAKTQDPSPSLVLPSQAKNRKLLNLSSRGSKSCSSSQSNLPKLEWNPARSSKKLKDNTPKRALSIITQDWRKRNRVKARDGNELDSCENLDLLPIKTLLSLHQKLVRKAKKLSSKGKHIYSSKAHALKTQAWKSVVLNKQPLQALGFKKFRHLGTSHSNQRRKSIVSRKDQDFKAAVKEKTRVKSVTKITVAESKKGKKTVTGAKADCSRTSADKPLDKTAKCSGVTKQIKVEKSPGDKRPSSKPSQKFQPKMVPNPDFEKSKSIEKNPDSGGEMRKSAASTFKKGAHCEVAVTDTTKAGKMLLRTVAEANEGREITEVKVSASKTSSDKKLNKTAKCSGVSKQIKVKESLGDKMPFSNAPPYQPKQTKPLLGKVVTTLDPLQAQEIIKTHETSVKALPKDQPRMVPNSDSKKSKSLGKNPGSGGTIEKLEANPLKKDKESELAAKDTTKVGKMLQRNVAEASKGKEMVTKVKVTASKASADKKLDKAAKCSPEEKLTETNTFAIHTKNSHQPKSKETTPGFSIITSALPVIENSPDGFWPAKHGFSDEANTTTASLSKPEHPQPVSNVATTPDKLADPAQTQQTMMKTPETLVQQKMVLHQDMAALNPKTNGKQLQVQPQSAGSSANALLGAVHNTGQEEGKNCQKDAVLSETQKNQLQQPVGSSQAAGAAITSSDIKAAATPNDVKDFLTVGESMAYYLNPTIFNCVSAESVLPSEPFSLGSKLLLIRNLPVNKDCCYTEEELVNLLSRFEFQYAHNLIYIIPQTGMAFVLMPNEQSVIGLLQASVLGHLTFKEHKLFLYIVKKDMVMTPLRFYRSLIDATPLNMKDDGTSIIYIQNITPSDTIKLREALRSIGSIRNFLPLLNKVFVEFETVYDADRLGVWYSLMRVGFLHTINRLKVPRSKNKSQPPKQPLKALPESEERLSEAQIPKGKYIIPQSTTPPFWVTMITAPYVFPTVCPWFNIPKFLTVRGEMDVLTPPPSASKFSTIMLTGLPEGNYKHEDVVRLVWHYFPKQNLQTLYYNILVLPLQRRAFVFFCDWEACCSFVSDCVKNPVSVGGCPLSVHLVFDDMHPGSSEEKMYRTLMKWSNGYVPEFFLLEKRLLSVETYETNLDLIKSVMKEVAAIASFVSILPLTNRICIEMASASGVAKVLQAMPLRNDLSTYVWSKVGRIECVKDLNRRLKETSEIKINLEAATPEVSAELSALKTGANIVLSEPHNNVAHATSAVPATFIKSTMCTSELKPEDRAAEPPDVVLDSKAETASTTQECQACEKISVVGDPDKKTQTDPLSAVTSVSDMSTEASSSVKLEPPAGLDSCLTAGERIGRLLRPQNIRCLGHNIIMSPKPFSLQSRLLLITDLPQYEDGGYTESDLSDLLHKFGFQYKDKNIYVIPQACMAFALMPSYENAKDVFLAAKQCLLFNGSKLGVEIVSSGILMTPFGFYKSLMETIKIPVIDDGTSTIYIQNISPSEARDLRETLRKIDSVKNYLLLLNKVFIEFESAADADRIGVWYSLLKGRFAHNIYRIKLPTNSIKSLPPRLAAKAMPDSKDIVVGPVVPPTNIAVPDGSTAPFSVTMTTAPFVFPTVSPWFIIPKFRTVNKVEDLLASISVASKFSTVMVTGLPLGTYKHEDVARLVWKYFPQQNLQTLLYNIVVLPLQRRAFVFFNDWQSCHNFVKDFHKKQVSLKGRVLHIHLVLEEMHLGSSEEMMYQALMKWSNARVPELQSLQERLVCLELSEISVNLVMTILEFVTNCSSIVGFLLLANRLCIEMAESRGVNQVVASCANTPEDWNKVRSVESVKSLKQRIKDSSEIKIHLELDTADINAKTPATKTGPQSPPPPPVPVKSLVSSLGTVVPRDETETGSETAPEKKQQAGPCNAEVKEVKAESCVESKGGETADVKPTESLTPTTTVKTQPSKPSNNPHQSPQTNLKTQQTAVKCPSQVQKCLKPNPNLKTKTNVSGISGLVKTNESPASNVSAASAQIGPNKESSATGSDRQTGAAASSTEGSSLTPGEKMQDFLTPSKLCLAFGSSPLQILSLNITLVITDLPQFHDGCYTEADIIDLLQTYGVQCENDKLFVIPQSQMAFFIRPNVTMVQNFFKVLSWRKIIFKESKLSFHVINTCKPMTLFGFYKFLMSFTKFPVKQKNCDTRGIVYFRNISGSEARELREALRRIGSVRNYIPLLNKVFVHCETPLDADRLQVWYCSWKWRHFNYVEQKTLPEILNSSTSPSLATPALPLEDMAVGASGPRTGHEGAPLPTPEFSAGTFWSTMTTSPYIFHTTSPCFNIPAHETVNRKTYVEISQQHLKFPTIMLTSLSNKTFTHEDVAELVWNYFPEQNLHSLYNNIVVLPLQRRAFVFFSSSDACLRFLQNRNMNPVHLKGFIAKIHLVLEDIDLGSSEESMFRTLMKWSNIYVPDLRSLEERLICVEVSGVNEQIVTMVMKEVASIATFVNFLPLANRIYIEMAESTGASKVVQNLSVCTLSEQHKAWKQVGRLERLTCRKNRLKDCRKIAVKLEQGTMTAYTEGTPLTMPTKSPQLLCRRMDEESVTCSALPDGSLLPSDKGTEHPQIDLGILKTLKEVILQHKHERRRSTLMKEISSESSSKPESSSSSKQTTKEMQSSCLSSATEDISESAKECKSSASSSGSTKRSLSSSSLSLSVKTKKHTLESTKSQTNPSSFADGSETVPSLSSSKSGKSLASSGEKDLSNKTETSLRASPQPSTSTGRNTCSSSTSAETSQSDKNKRTGAAIANGDHEVSAESCTPKTQSDSKLVKSSEASPAAQGQNLEFTNEIQNQENFKDKTLKEATEGKEDLRESNVDVKSPVKEGPDHESYQITDSVTGQKDKQNWDTETPGTEKSQILCREGLQVSENVEDSKKALNKPEMETFLDAKDNATKKEFVAVEDENRLAKNEGSTVKPDQKIKASTGEEGETLSIKQESSVKLLEIQTMDSSAETGTSERTEEMGYKDSVSPTQWAVGRSNRGAKQDETNQHIVATDEQTITTRSARKRMENTEKDSSDGRKNNTPRQRRNIPTRDSQEQNKDKSPKGEEELPAIDVTPTTCEQKPTQEISDELRETKEEHKEVVTRRKRGRPKKMAGLPPVMTSTIEIMAENTPEQMLERFGRRTRSSSAAVKRSVEAHQSQENEPKPAERAGVKSGRKVTTERKNAKTVPVLDPPGLGQESEVHKAETPKSSLKNSLQVSHSINNEVQICSQSVKDAKEKEIATDDHEASLQEEKHLVKDEGLAVKPSQETRASKSEDGENSDKQPETQTKNSNAGTETDNGAVEMVCKESVKNKSGKERSFSHNARLAKQIKTNEDKAATNAPAVTTRSTSRRRKITEKDSTFERKKDKTLTRRRTTNPGDSQHQNKGKTQKTEEEMLPKDDTPVTCEQKPPQEILEDVNFTKNGEEEKEAATKRKRGRPKKTAGPSPVRYKRKMEFSGPEPKRSHSRFARVDRHPPYKPHRKTSGRSHMKL</sequence>
<feature type="compositionally biased region" description="Basic and acidic residues" evidence="1">
    <location>
        <begin position="3924"/>
        <end position="3943"/>
    </location>
</feature>
<evidence type="ECO:0008006" key="4">
    <source>
        <dbReference type="Google" id="ProtNLM"/>
    </source>
</evidence>
<feature type="region of interest" description="Disordered" evidence="1">
    <location>
        <begin position="104"/>
        <end position="248"/>
    </location>
</feature>
<organism evidence="2 3">
    <name type="scientific">Crenichthys baileyi</name>
    <name type="common">White River springfish</name>
    <dbReference type="NCBI Taxonomy" id="28760"/>
    <lineage>
        <taxon>Eukaryota</taxon>
        <taxon>Metazoa</taxon>
        <taxon>Chordata</taxon>
        <taxon>Craniata</taxon>
        <taxon>Vertebrata</taxon>
        <taxon>Euteleostomi</taxon>
        <taxon>Actinopterygii</taxon>
        <taxon>Neopterygii</taxon>
        <taxon>Teleostei</taxon>
        <taxon>Neoteleostei</taxon>
        <taxon>Acanthomorphata</taxon>
        <taxon>Ovalentaria</taxon>
        <taxon>Atherinomorphae</taxon>
        <taxon>Cyprinodontiformes</taxon>
        <taxon>Goodeidae</taxon>
        <taxon>Crenichthys</taxon>
    </lineage>
</organism>
<evidence type="ECO:0000313" key="2">
    <source>
        <dbReference type="EMBL" id="KAK5618555.1"/>
    </source>
</evidence>
<dbReference type="Gene3D" id="3.30.70.330">
    <property type="match status" value="5"/>
</dbReference>
<gene>
    <name evidence="2" type="ORF">CRENBAI_016477</name>
</gene>
<feature type="compositionally biased region" description="Polar residues" evidence="1">
    <location>
        <begin position="276"/>
        <end position="285"/>
    </location>
</feature>
<feature type="compositionally biased region" description="Polar residues" evidence="1">
    <location>
        <begin position="3638"/>
        <end position="3647"/>
    </location>
</feature>
<dbReference type="EMBL" id="JAHHUM010000614">
    <property type="protein sequence ID" value="KAK5618555.1"/>
    <property type="molecule type" value="Genomic_DNA"/>
</dbReference>
<feature type="compositionally biased region" description="Basic and acidic residues" evidence="1">
    <location>
        <begin position="1014"/>
        <end position="1025"/>
    </location>
</feature>
<feature type="compositionally biased region" description="Basic residues" evidence="1">
    <location>
        <begin position="156"/>
        <end position="170"/>
    </location>
</feature>
<dbReference type="GO" id="GO:0003677">
    <property type="term" value="F:DNA binding"/>
    <property type="evidence" value="ECO:0007669"/>
    <property type="project" value="InterPro"/>
</dbReference>
<comment type="caution">
    <text evidence="2">The sequence shown here is derived from an EMBL/GenBank/DDBJ whole genome shotgun (WGS) entry which is preliminary data.</text>
</comment>
<feature type="compositionally biased region" description="Polar residues" evidence="1">
    <location>
        <begin position="3780"/>
        <end position="3793"/>
    </location>
</feature>
<feature type="compositionally biased region" description="Basic and acidic residues" evidence="1">
    <location>
        <begin position="126"/>
        <end position="135"/>
    </location>
</feature>
<feature type="compositionally biased region" description="Basic and acidic residues" evidence="1">
    <location>
        <begin position="297"/>
        <end position="341"/>
    </location>
</feature>
<feature type="compositionally biased region" description="Low complexity" evidence="1">
    <location>
        <begin position="2784"/>
        <end position="2795"/>
    </location>
</feature>
<evidence type="ECO:0000313" key="3">
    <source>
        <dbReference type="Proteomes" id="UP001311232"/>
    </source>
</evidence>
<feature type="compositionally biased region" description="Basic and acidic residues" evidence="1">
    <location>
        <begin position="3746"/>
        <end position="3755"/>
    </location>
</feature>
<feature type="region of interest" description="Disordered" evidence="1">
    <location>
        <begin position="3911"/>
        <end position="4264"/>
    </location>
</feature>
<feature type="compositionally biased region" description="Basic and acidic residues" evidence="1">
    <location>
        <begin position="2665"/>
        <end position="2687"/>
    </location>
</feature>
<feature type="compositionally biased region" description="Basic and acidic residues" evidence="1">
    <location>
        <begin position="405"/>
        <end position="420"/>
    </location>
</feature>
<feature type="compositionally biased region" description="Basic and acidic residues" evidence="1">
    <location>
        <begin position="4043"/>
        <end position="4057"/>
    </location>
</feature>
<feature type="region of interest" description="Disordered" evidence="1">
    <location>
        <begin position="1175"/>
        <end position="1234"/>
    </location>
</feature>
<dbReference type="InterPro" id="IPR017956">
    <property type="entry name" value="AT_hook_DNA-bd_motif"/>
</dbReference>
<feature type="compositionally biased region" description="Polar residues" evidence="1">
    <location>
        <begin position="4058"/>
        <end position="4071"/>
    </location>
</feature>
<feature type="compositionally biased region" description="Basic and acidic residues" evidence="1">
    <location>
        <begin position="1212"/>
        <end position="1234"/>
    </location>
</feature>
<feature type="region of interest" description="Disordered" evidence="1">
    <location>
        <begin position="275"/>
        <end position="746"/>
    </location>
</feature>
<name>A0AAV9SB79_9TELE</name>
<feature type="compositionally biased region" description="Low complexity" evidence="1">
    <location>
        <begin position="219"/>
        <end position="232"/>
    </location>
</feature>
<feature type="compositionally biased region" description="Low complexity" evidence="1">
    <location>
        <begin position="3516"/>
        <end position="3526"/>
    </location>
</feature>
<feature type="compositionally biased region" description="Polar residues" evidence="1">
    <location>
        <begin position="2750"/>
        <end position="2766"/>
    </location>
</feature>
<reference evidence="2 3" key="1">
    <citation type="submission" date="2021-06" db="EMBL/GenBank/DDBJ databases">
        <authorList>
            <person name="Palmer J.M."/>
        </authorList>
    </citation>
    <scope>NUCLEOTIDE SEQUENCE [LARGE SCALE GENOMIC DNA]</scope>
    <source>
        <strain evidence="2 3">MEX-2019</strain>
        <tissue evidence="2">Muscle</tissue>
    </source>
</reference>
<feature type="compositionally biased region" description="Basic and acidic residues" evidence="1">
    <location>
        <begin position="436"/>
        <end position="478"/>
    </location>
</feature>
<evidence type="ECO:0000256" key="1">
    <source>
        <dbReference type="SAM" id="MobiDB-lite"/>
    </source>
</evidence>
<feature type="compositionally biased region" description="Polar residues" evidence="1">
    <location>
        <begin position="3980"/>
        <end position="4005"/>
    </location>
</feature>
<feature type="compositionally biased region" description="Basic and acidic residues" evidence="1">
    <location>
        <begin position="683"/>
        <end position="700"/>
    </location>
</feature>
<feature type="compositionally biased region" description="Low complexity" evidence="1">
    <location>
        <begin position="3427"/>
        <end position="3448"/>
    </location>
</feature>
<feature type="compositionally biased region" description="Basic and acidic residues" evidence="1">
    <location>
        <begin position="374"/>
        <end position="398"/>
    </location>
</feature>
<dbReference type="Proteomes" id="UP001311232">
    <property type="component" value="Unassembled WGS sequence"/>
</dbReference>
<feature type="region of interest" description="Disordered" evidence="1">
    <location>
        <begin position="3373"/>
        <end position="3647"/>
    </location>
</feature>